<dbReference type="NCBIfam" id="NF011369">
    <property type="entry name" value="PRK14788.1"/>
    <property type="match status" value="1"/>
</dbReference>
<dbReference type="GO" id="GO:0004190">
    <property type="term" value="F:aspartic-type endopeptidase activity"/>
    <property type="evidence" value="ECO:0007669"/>
    <property type="project" value="UniProtKB-EC"/>
</dbReference>
<dbReference type="GO" id="GO:0016020">
    <property type="term" value="C:membrane"/>
    <property type="evidence" value="ECO:0007669"/>
    <property type="project" value="InterPro"/>
</dbReference>
<keyword evidence="2" id="KW-0645">Protease</keyword>
<evidence type="ECO:0000313" key="8">
    <source>
        <dbReference type="EMBL" id="MPM00677.1"/>
    </source>
</evidence>
<keyword evidence="5 7" id="KW-1133">Transmembrane helix</keyword>
<feature type="transmembrane region" description="Helical" evidence="7">
    <location>
        <begin position="168"/>
        <end position="191"/>
    </location>
</feature>
<evidence type="ECO:0000256" key="2">
    <source>
        <dbReference type="ARBA" id="ARBA00022670"/>
    </source>
</evidence>
<proteinExistence type="inferred from homology"/>
<dbReference type="PANTHER" id="PTHR33695:SF1">
    <property type="entry name" value="LIPOPROTEIN SIGNAL PEPTIDASE"/>
    <property type="match status" value="1"/>
</dbReference>
<feature type="transmembrane region" description="Helical" evidence="7">
    <location>
        <begin position="92"/>
        <end position="115"/>
    </location>
</feature>
<dbReference type="GO" id="GO:0006508">
    <property type="term" value="P:proteolysis"/>
    <property type="evidence" value="ECO:0007669"/>
    <property type="project" value="UniProtKB-KW"/>
</dbReference>
<evidence type="ECO:0000256" key="1">
    <source>
        <dbReference type="ARBA" id="ARBA00022475"/>
    </source>
</evidence>
<organism evidence="8">
    <name type="scientific">bioreactor metagenome</name>
    <dbReference type="NCBI Taxonomy" id="1076179"/>
    <lineage>
        <taxon>unclassified sequences</taxon>
        <taxon>metagenomes</taxon>
        <taxon>ecological metagenomes</taxon>
    </lineage>
</organism>
<feature type="transmembrane region" description="Helical" evidence="7">
    <location>
        <begin position="62"/>
        <end position="80"/>
    </location>
</feature>
<evidence type="ECO:0000256" key="4">
    <source>
        <dbReference type="ARBA" id="ARBA00022801"/>
    </source>
</evidence>
<dbReference type="EC" id="3.4.23.36" evidence="8"/>
<comment type="caution">
    <text evidence="8">The sequence shown here is derived from an EMBL/GenBank/DDBJ whole genome shotgun (WGS) entry which is preliminary data.</text>
</comment>
<evidence type="ECO:0000256" key="6">
    <source>
        <dbReference type="ARBA" id="ARBA00023136"/>
    </source>
</evidence>
<evidence type="ECO:0000256" key="7">
    <source>
        <dbReference type="SAM" id="Phobius"/>
    </source>
</evidence>
<sequence>MKKPLTIVGIILLIDQSVKFWIKTNMSLGQEYKVLGDWFIIHFTENPGMAFGLEFAGEYGKLALSIFRIIAIIGIFYYLWKITRKEVHTGLLVSLSLVLAGAMGNMIDSAFYGMLFSSSNYFEVARFLPAEGGYATFLHGKVVDMLYFPIVQGYYPSWIPWLGGNEFVFFRPVFNIADSSITIGVLLLIIFQNKFFHTAEKSETAAVEVSAENAEIQPESVMHPETDLNN</sequence>
<dbReference type="InterPro" id="IPR001872">
    <property type="entry name" value="Peptidase_A8"/>
</dbReference>
<dbReference type="PANTHER" id="PTHR33695">
    <property type="entry name" value="LIPOPROTEIN SIGNAL PEPTIDASE"/>
    <property type="match status" value="1"/>
</dbReference>
<dbReference type="EMBL" id="VSSQ01000744">
    <property type="protein sequence ID" value="MPM00677.1"/>
    <property type="molecule type" value="Genomic_DNA"/>
</dbReference>
<dbReference type="Pfam" id="PF01252">
    <property type="entry name" value="Peptidase_A8"/>
    <property type="match status" value="1"/>
</dbReference>
<accession>A0A644WAZ2</accession>
<name>A0A644WAZ2_9ZZZZ</name>
<keyword evidence="4 8" id="KW-0378">Hydrolase</keyword>
<dbReference type="HAMAP" id="MF_00161">
    <property type="entry name" value="LspA"/>
    <property type="match status" value="1"/>
</dbReference>
<evidence type="ECO:0000256" key="5">
    <source>
        <dbReference type="ARBA" id="ARBA00022989"/>
    </source>
</evidence>
<evidence type="ECO:0000256" key="3">
    <source>
        <dbReference type="ARBA" id="ARBA00022692"/>
    </source>
</evidence>
<keyword evidence="1" id="KW-1003">Cell membrane</keyword>
<protein>
    <submittedName>
        <fullName evidence="8">Lipoprotein signal peptidase</fullName>
        <ecNumber evidence="8">3.4.23.36</ecNumber>
    </submittedName>
</protein>
<keyword evidence="6 7" id="KW-0472">Membrane</keyword>
<gene>
    <name evidence="8" type="primary">lspA_13</name>
    <name evidence="8" type="ORF">SDC9_46906</name>
</gene>
<keyword evidence="3 7" id="KW-0812">Transmembrane</keyword>
<keyword evidence="8" id="KW-0449">Lipoprotein</keyword>
<dbReference type="PRINTS" id="PR00781">
    <property type="entry name" value="LIPOSIGPTASE"/>
</dbReference>
<reference evidence="8" key="1">
    <citation type="submission" date="2019-08" db="EMBL/GenBank/DDBJ databases">
        <authorList>
            <person name="Kucharzyk K."/>
            <person name="Murdoch R.W."/>
            <person name="Higgins S."/>
            <person name="Loffler F."/>
        </authorList>
    </citation>
    <scope>NUCLEOTIDE SEQUENCE</scope>
</reference>
<dbReference type="AlphaFoldDB" id="A0A644WAZ2"/>